<sequence length="389" mass="41455">MNFKVYILAISAFIVGTVELIIGGILDTIADDLGVSVSSAGQLITVFSVVFAIAAPILLATTARMERKQLYMYSLFVFLLGNILAALSTSYMMLMAARVVSAASGSLLVVLSITIASSIVAPAYRARAIGIIFMGISGSLVLGVPIGLVLTNAFNWKALFFLVAGLTVLAMIGIHFFIEKIEAKANQIPLRQQLATLKDSKIISAHLISILMLTGHLTLYAYLTPFLKDVVNLDATWVTIAYFIFGIAAVAGGGFGGWMADTLGSKKSILFIVTAFVFVIFSLPVMSSFALPIFFAVMILWSSLSWAISPAQQNYLIQSAPESAEIQQGLNASCMHLGIAFGSSIGALVIEQSSVYYNAWVGGLFVIAALGCAIFSFTRNSTSSETVTN</sequence>
<dbReference type="PROSITE" id="PS50850">
    <property type="entry name" value="MFS"/>
    <property type="match status" value="1"/>
</dbReference>
<dbReference type="InterPro" id="IPR020846">
    <property type="entry name" value="MFS_dom"/>
</dbReference>
<evidence type="ECO:0000256" key="2">
    <source>
        <dbReference type="ARBA" id="ARBA00022448"/>
    </source>
</evidence>
<dbReference type="Pfam" id="PF07690">
    <property type="entry name" value="MFS_1"/>
    <property type="match status" value="1"/>
</dbReference>
<evidence type="ECO:0000256" key="4">
    <source>
        <dbReference type="ARBA" id="ARBA00022692"/>
    </source>
</evidence>
<feature type="transmembrane region" description="Helical" evidence="7">
    <location>
        <begin position="291"/>
        <end position="309"/>
    </location>
</feature>
<keyword evidence="6 7" id="KW-0472">Membrane</keyword>
<evidence type="ECO:0000256" key="6">
    <source>
        <dbReference type="ARBA" id="ARBA00023136"/>
    </source>
</evidence>
<feature type="transmembrane region" description="Helical" evidence="7">
    <location>
        <begin position="99"/>
        <end position="121"/>
    </location>
</feature>
<dbReference type="Proteomes" id="UP000605259">
    <property type="component" value="Unassembled WGS sequence"/>
</dbReference>
<evidence type="ECO:0000313" key="9">
    <source>
        <dbReference type="EMBL" id="GGE68237.1"/>
    </source>
</evidence>
<dbReference type="InterPro" id="IPR011701">
    <property type="entry name" value="MFS"/>
</dbReference>
<dbReference type="InterPro" id="IPR036259">
    <property type="entry name" value="MFS_trans_sf"/>
</dbReference>
<proteinExistence type="predicted"/>
<evidence type="ECO:0000256" key="1">
    <source>
        <dbReference type="ARBA" id="ARBA00004651"/>
    </source>
</evidence>
<feature type="transmembrane region" description="Helical" evidence="7">
    <location>
        <begin position="38"/>
        <end position="59"/>
    </location>
</feature>
<reference evidence="9" key="1">
    <citation type="journal article" date="2014" name="Int. J. Syst. Evol. Microbiol.">
        <title>Complete genome sequence of Corynebacterium casei LMG S-19264T (=DSM 44701T), isolated from a smear-ripened cheese.</title>
        <authorList>
            <consortium name="US DOE Joint Genome Institute (JGI-PGF)"/>
            <person name="Walter F."/>
            <person name="Albersmeier A."/>
            <person name="Kalinowski J."/>
            <person name="Ruckert C."/>
        </authorList>
    </citation>
    <scope>NUCLEOTIDE SEQUENCE</scope>
    <source>
        <strain evidence="9">CGMCC 1.12698</strain>
    </source>
</reference>
<dbReference type="PANTHER" id="PTHR43124">
    <property type="entry name" value="PURINE EFFLUX PUMP PBUE"/>
    <property type="match status" value="1"/>
</dbReference>
<evidence type="ECO:0000259" key="8">
    <source>
        <dbReference type="PROSITE" id="PS50850"/>
    </source>
</evidence>
<accession>A0A917EPE3</accession>
<dbReference type="GO" id="GO:0022857">
    <property type="term" value="F:transmembrane transporter activity"/>
    <property type="evidence" value="ECO:0007669"/>
    <property type="project" value="InterPro"/>
</dbReference>
<keyword evidence="10" id="KW-1185">Reference proteome</keyword>
<dbReference type="RefSeq" id="WP_188388014.1">
    <property type="nucleotide sequence ID" value="NZ_BMFK01000001.1"/>
</dbReference>
<dbReference type="Gene3D" id="1.20.1250.20">
    <property type="entry name" value="MFS general substrate transporter like domains"/>
    <property type="match status" value="2"/>
</dbReference>
<feature type="transmembrane region" description="Helical" evidence="7">
    <location>
        <begin position="268"/>
        <end position="285"/>
    </location>
</feature>
<dbReference type="CDD" id="cd17324">
    <property type="entry name" value="MFS_NepI_like"/>
    <property type="match status" value="1"/>
</dbReference>
<keyword evidence="3" id="KW-1003">Cell membrane</keyword>
<name>A0A917EPE3_9BACI</name>
<dbReference type="PANTHER" id="PTHR43124:SF10">
    <property type="entry name" value="PURINE EFFLUX PUMP PBUE"/>
    <property type="match status" value="1"/>
</dbReference>
<evidence type="ECO:0000313" key="10">
    <source>
        <dbReference type="Proteomes" id="UP000605259"/>
    </source>
</evidence>
<dbReference type="AlphaFoldDB" id="A0A917EPE3"/>
<dbReference type="InterPro" id="IPR050189">
    <property type="entry name" value="MFS_Efflux_Transporters"/>
</dbReference>
<feature type="transmembrane region" description="Helical" evidence="7">
    <location>
        <begin position="330"/>
        <end position="350"/>
    </location>
</feature>
<gene>
    <name evidence="9" type="ORF">GCM10007140_17860</name>
</gene>
<feature type="domain" description="Major facilitator superfamily (MFS) profile" evidence="8">
    <location>
        <begin position="4"/>
        <end position="387"/>
    </location>
</feature>
<protein>
    <submittedName>
        <fullName evidence="9">Chloramphenicol resistance protein</fullName>
    </submittedName>
</protein>
<feature type="transmembrane region" description="Helical" evidence="7">
    <location>
        <begin position="156"/>
        <end position="178"/>
    </location>
</feature>
<feature type="transmembrane region" description="Helical" evidence="7">
    <location>
        <begin position="128"/>
        <end position="150"/>
    </location>
</feature>
<organism evidence="9 10">
    <name type="scientific">Priestia taiwanensis</name>
    <dbReference type="NCBI Taxonomy" id="1347902"/>
    <lineage>
        <taxon>Bacteria</taxon>
        <taxon>Bacillati</taxon>
        <taxon>Bacillota</taxon>
        <taxon>Bacilli</taxon>
        <taxon>Bacillales</taxon>
        <taxon>Bacillaceae</taxon>
        <taxon>Priestia</taxon>
    </lineage>
</organism>
<evidence type="ECO:0000256" key="3">
    <source>
        <dbReference type="ARBA" id="ARBA00022475"/>
    </source>
</evidence>
<feature type="transmembrane region" description="Helical" evidence="7">
    <location>
        <begin position="71"/>
        <end position="93"/>
    </location>
</feature>
<dbReference type="GO" id="GO:0005886">
    <property type="term" value="C:plasma membrane"/>
    <property type="evidence" value="ECO:0007669"/>
    <property type="project" value="UniProtKB-SubCell"/>
</dbReference>
<comment type="caution">
    <text evidence="9">The sequence shown here is derived from an EMBL/GenBank/DDBJ whole genome shotgun (WGS) entry which is preliminary data.</text>
</comment>
<feature type="transmembrane region" description="Helical" evidence="7">
    <location>
        <begin position="356"/>
        <end position="377"/>
    </location>
</feature>
<comment type="subcellular location">
    <subcellularLocation>
        <location evidence="1">Cell membrane</location>
        <topology evidence="1">Multi-pass membrane protein</topology>
    </subcellularLocation>
</comment>
<feature type="transmembrane region" description="Helical" evidence="7">
    <location>
        <begin position="202"/>
        <end position="223"/>
    </location>
</feature>
<evidence type="ECO:0000256" key="5">
    <source>
        <dbReference type="ARBA" id="ARBA00022989"/>
    </source>
</evidence>
<keyword evidence="2" id="KW-0813">Transport</keyword>
<feature type="transmembrane region" description="Helical" evidence="7">
    <location>
        <begin position="5"/>
        <end position="26"/>
    </location>
</feature>
<keyword evidence="5 7" id="KW-1133">Transmembrane helix</keyword>
<dbReference type="EMBL" id="BMFK01000001">
    <property type="protein sequence ID" value="GGE68237.1"/>
    <property type="molecule type" value="Genomic_DNA"/>
</dbReference>
<dbReference type="SUPFAM" id="SSF103473">
    <property type="entry name" value="MFS general substrate transporter"/>
    <property type="match status" value="1"/>
</dbReference>
<feature type="transmembrane region" description="Helical" evidence="7">
    <location>
        <begin position="235"/>
        <end position="256"/>
    </location>
</feature>
<reference evidence="9" key="2">
    <citation type="submission" date="2020-09" db="EMBL/GenBank/DDBJ databases">
        <authorList>
            <person name="Sun Q."/>
            <person name="Zhou Y."/>
        </authorList>
    </citation>
    <scope>NUCLEOTIDE SEQUENCE</scope>
    <source>
        <strain evidence="9">CGMCC 1.12698</strain>
    </source>
</reference>
<keyword evidence="4 7" id="KW-0812">Transmembrane</keyword>
<evidence type="ECO:0000256" key="7">
    <source>
        <dbReference type="SAM" id="Phobius"/>
    </source>
</evidence>